<dbReference type="AlphaFoldDB" id="A0A9P6PLS8"/>
<sequence>MDDPEECHGEGEETQFLMFLAFLHSGNMPTMRLPGTAITVTIPAGFAAATEPTGPGS</sequence>
<gene>
    <name evidence="1" type="ORF">DFQ27_000486</name>
</gene>
<accession>A0A9P6PLS8</accession>
<reference evidence="1" key="1">
    <citation type="journal article" date="2020" name="Fungal Divers.">
        <title>Resolving the Mortierellaceae phylogeny through synthesis of multi-gene phylogenetics and phylogenomics.</title>
        <authorList>
            <person name="Vandepol N."/>
            <person name="Liber J."/>
            <person name="Desiro A."/>
            <person name="Na H."/>
            <person name="Kennedy M."/>
            <person name="Barry K."/>
            <person name="Grigoriev I.V."/>
            <person name="Miller A.N."/>
            <person name="O'Donnell K."/>
            <person name="Stajich J.E."/>
            <person name="Bonito G."/>
        </authorList>
    </citation>
    <scope>NUCLEOTIDE SEQUENCE</scope>
    <source>
        <strain evidence="1">BC1065</strain>
    </source>
</reference>
<organism evidence="1 2">
    <name type="scientific">Actinomortierella ambigua</name>
    <dbReference type="NCBI Taxonomy" id="1343610"/>
    <lineage>
        <taxon>Eukaryota</taxon>
        <taxon>Fungi</taxon>
        <taxon>Fungi incertae sedis</taxon>
        <taxon>Mucoromycota</taxon>
        <taxon>Mortierellomycotina</taxon>
        <taxon>Mortierellomycetes</taxon>
        <taxon>Mortierellales</taxon>
        <taxon>Mortierellaceae</taxon>
        <taxon>Actinomortierella</taxon>
    </lineage>
</organism>
<keyword evidence="2" id="KW-1185">Reference proteome</keyword>
<feature type="non-terminal residue" evidence="1">
    <location>
        <position position="1"/>
    </location>
</feature>
<dbReference type="Proteomes" id="UP000807716">
    <property type="component" value="Unassembled WGS sequence"/>
</dbReference>
<evidence type="ECO:0000313" key="1">
    <source>
        <dbReference type="EMBL" id="KAG0248985.1"/>
    </source>
</evidence>
<evidence type="ECO:0000313" key="2">
    <source>
        <dbReference type="Proteomes" id="UP000807716"/>
    </source>
</evidence>
<feature type="non-terminal residue" evidence="1">
    <location>
        <position position="57"/>
    </location>
</feature>
<dbReference type="EMBL" id="JAAAJB010001111">
    <property type="protein sequence ID" value="KAG0248985.1"/>
    <property type="molecule type" value="Genomic_DNA"/>
</dbReference>
<name>A0A9P6PLS8_9FUNG</name>
<comment type="caution">
    <text evidence="1">The sequence shown here is derived from an EMBL/GenBank/DDBJ whole genome shotgun (WGS) entry which is preliminary data.</text>
</comment>
<proteinExistence type="predicted"/>
<protein>
    <submittedName>
        <fullName evidence="1">Uncharacterized protein</fullName>
    </submittedName>
</protein>